<evidence type="ECO:0000256" key="4">
    <source>
        <dbReference type="ARBA" id="ARBA00022989"/>
    </source>
</evidence>
<evidence type="ECO:0000313" key="9">
    <source>
        <dbReference type="EMBL" id="CBI08580.1"/>
    </source>
</evidence>
<evidence type="ECO:0000256" key="5">
    <source>
        <dbReference type="ARBA" id="ARBA00023136"/>
    </source>
</evidence>
<dbReference type="Pfam" id="PF01935">
    <property type="entry name" value="DUF87"/>
    <property type="match status" value="1"/>
</dbReference>
<accession>E6QMV9</accession>
<dbReference type="AlphaFoldDB" id="E6QMV9"/>
<comment type="subcellular location">
    <subcellularLocation>
        <location evidence="1">Cell membrane</location>
        <topology evidence="1">Multi-pass membrane protein</topology>
    </subcellularLocation>
</comment>
<evidence type="ECO:0000259" key="8">
    <source>
        <dbReference type="Pfam" id="PF12696"/>
    </source>
</evidence>
<dbReference type="InterPro" id="IPR027417">
    <property type="entry name" value="P-loop_NTPase"/>
</dbReference>
<name>E6QMV9_9ZZZZ</name>
<evidence type="ECO:0000256" key="6">
    <source>
        <dbReference type="SAM" id="Phobius"/>
    </source>
</evidence>
<dbReference type="NCBIfam" id="TIGR03743">
    <property type="entry name" value="SXT_TraD"/>
    <property type="match status" value="1"/>
</dbReference>
<dbReference type="InterPro" id="IPR032689">
    <property type="entry name" value="TraG-D_C"/>
</dbReference>
<dbReference type="PANTHER" id="PTHR37937:SF1">
    <property type="entry name" value="CONJUGATIVE TRANSFER: DNA TRANSPORT"/>
    <property type="match status" value="1"/>
</dbReference>
<reference evidence="9" key="1">
    <citation type="submission" date="2009-10" db="EMBL/GenBank/DDBJ databases">
        <title>Diversity of trophic interactions inside an arsenic-rich microbial ecosystem.</title>
        <authorList>
            <person name="Bertin P.N."/>
            <person name="Heinrich-Salmeron A."/>
            <person name="Pelletier E."/>
            <person name="Goulhen-Chollet F."/>
            <person name="Arsene-Ploetze F."/>
            <person name="Gallien S."/>
            <person name="Calteau A."/>
            <person name="Vallenet D."/>
            <person name="Casiot C."/>
            <person name="Chane-Woon-Ming B."/>
            <person name="Giloteaux L."/>
            <person name="Barakat M."/>
            <person name="Bonnefoy V."/>
            <person name="Bruneel O."/>
            <person name="Chandler M."/>
            <person name="Cleiss J."/>
            <person name="Duran R."/>
            <person name="Elbaz-Poulichet F."/>
            <person name="Fonknechten N."/>
            <person name="Lauga B."/>
            <person name="Mornico D."/>
            <person name="Ortet P."/>
            <person name="Schaeffer C."/>
            <person name="Siguier P."/>
            <person name="Alexander Thil Smith A."/>
            <person name="Van Dorsselaer A."/>
            <person name="Weissenbach J."/>
            <person name="Medigue C."/>
            <person name="Le Paslier D."/>
        </authorList>
    </citation>
    <scope>NUCLEOTIDE SEQUENCE</scope>
</reference>
<feature type="transmembrane region" description="Helical" evidence="6">
    <location>
        <begin position="12"/>
        <end position="39"/>
    </location>
</feature>
<feature type="domain" description="TraD/TraG TraM recognition site" evidence="8">
    <location>
        <begin position="457"/>
        <end position="585"/>
    </location>
</feature>
<protein>
    <submittedName>
        <fullName evidence="9">Uncharacterized protein</fullName>
    </submittedName>
</protein>
<dbReference type="InterPro" id="IPR051539">
    <property type="entry name" value="T4SS-coupling_protein"/>
</dbReference>
<dbReference type="SUPFAM" id="SSF52540">
    <property type="entry name" value="P-loop containing nucleoside triphosphate hydrolases"/>
    <property type="match status" value="1"/>
</dbReference>
<dbReference type="InterPro" id="IPR002789">
    <property type="entry name" value="HerA_central"/>
</dbReference>
<dbReference type="InterPro" id="IPR022458">
    <property type="entry name" value="Conjugative_coupling_TraG/TraD"/>
</dbReference>
<dbReference type="Gene3D" id="3.40.50.300">
    <property type="entry name" value="P-loop containing nucleotide triphosphate hydrolases"/>
    <property type="match status" value="2"/>
</dbReference>
<keyword evidence="2" id="KW-1003">Cell membrane</keyword>
<dbReference type="PANTHER" id="PTHR37937">
    <property type="entry name" value="CONJUGATIVE TRANSFER: DNA TRANSPORT"/>
    <property type="match status" value="1"/>
</dbReference>
<organism evidence="9">
    <name type="scientific">mine drainage metagenome</name>
    <dbReference type="NCBI Taxonomy" id="410659"/>
    <lineage>
        <taxon>unclassified sequences</taxon>
        <taxon>metagenomes</taxon>
        <taxon>ecological metagenomes</taxon>
    </lineage>
</organism>
<evidence type="ECO:0000256" key="3">
    <source>
        <dbReference type="ARBA" id="ARBA00022692"/>
    </source>
</evidence>
<feature type="domain" description="Helicase HerA central" evidence="7">
    <location>
        <begin position="151"/>
        <end position="236"/>
    </location>
</feature>
<dbReference type="Pfam" id="PF12696">
    <property type="entry name" value="TraG-D_C"/>
    <property type="match status" value="1"/>
</dbReference>
<evidence type="ECO:0000256" key="2">
    <source>
        <dbReference type="ARBA" id="ARBA00022475"/>
    </source>
</evidence>
<keyword evidence="4 6" id="KW-1133">Transmembrane helix</keyword>
<keyword evidence="3 6" id="KW-0812">Transmembrane</keyword>
<sequence length="608" mass="67493">MFRPNYEAVASIGWLAAAIYIVAVRPPLWPVMLLVVLGLMARRAWQAAKLYEFRISLGVARVEKMKVADLVGLSRAMQAKHKSFWLGRGFVWSQRHAETARHIQVRNPDEIKGIPDWFPQWAMDVLSPKNTTLVKEGVIGVPWIHGMEPNEIDLGLPLEALTGHTGILGTTRTGKTRLYELLCTQIIHTMPDAALICIDPKGDKEWEDRLEKECKRSGRKFLRFHPAHPQKSIRINPLANWNNISEPATRIGQLIDADGSFAAFAWKTLYRVMRGQVAAGEKPDIKTTKRYVEQGIEPLLTRLLAQLFDEHEGDGWRATLTRYANKSKPGGSEVEMMAAKYTDDYMPRGLGDEAMDGLVSMLRHSKEHYSKMVQVLEPILEMLGSGEIGAMLSPDPLDHTDTRPIYDTKRIIDEKAILYIGLDSLSDKITGSAIASILLADIASVSGAIYNFEAKTNVYLMIDEAAEVLNDQAVQILNKGGGAGIKAFLATQTLADMEARYASKPKAMMTLGNLNNIICLRLRDMDSAEYVSKMFLSTVVRTEATSYSSGSDSSSAFTEFRGGINRSLAEKDVPLVSPDVITRLPPLQFIALIAAQKTVKGRIPLLID</sequence>
<proteinExistence type="predicted"/>
<dbReference type="CDD" id="cd01127">
    <property type="entry name" value="TrwB_TraG_TraD_VirD4"/>
    <property type="match status" value="1"/>
</dbReference>
<gene>
    <name evidence="9" type="ORF">CARN6_2062</name>
</gene>
<evidence type="ECO:0000259" key="7">
    <source>
        <dbReference type="Pfam" id="PF01935"/>
    </source>
</evidence>
<comment type="caution">
    <text evidence="9">The sequence shown here is derived from an EMBL/GenBank/DDBJ whole genome shotgun (WGS) entry which is preliminary data.</text>
</comment>
<evidence type="ECO:0000256" key="1">
    <source>
        <dbReference type="ARBA" id="ARBA00004651"/>
    </source>
</evidence>
<keyword evidence="5 6" id="KW-0472">Membrane</keyword>
<dbReference type="GO" id="GO:0005886">
    <property type="term" value="C:plasma membrane"/>
    <property type="evidence" value="ECO:0007669"/>
    <property type="project" value="UniProtKB-SubCell"/>
</dbReference>
<dbReference type="EMBL" id="CABQ01000240">
    <property type="protein sequence ID" value="CBI08580.1"/>
    <property type="molecule type" value="Genomic_DNA"/>
</dbReference>